<dbReference type="Gene3D" id="3.30.450.20">
    <property type="entry name" value="PAS domain"/>
    <property type="match status" value="3"/>
</dbReference>
<dbReference type="SMART" id="SM00086">
    <property type="entry name" value="PAC"/>
    <property type="match status" value="3"/>
</dbReference>
<evidence type="ECO:0000256" key="4">
    <source>
        <dbReference type="ARBA" id="ARBA00022692"/>
    </source>
</evidence>
<dbReference type="SMART" id="SM00387">
    <property type="entry name" value="HATPase_c"/>
    <property type="match status" value="1"/>
</dbReference>
<dbReference type="PANTHER" id="PTHR24421:SF37">
    <property type="entry name" value="SENSOR HISTIDINE KINASE NARS"/>
    <property type="match status" value="1"/>
</dbReference>
<dbReference type="AlphaFoldDB" id="A0A653ADZ0"/>
<dbReference type="SUPFAM" id="SSF55874">
    <property type="entry name" value="ATPase domain of HSP90 chaperone/DNA topoisomerase II/histidine kinase"/>
    <property type="match status" value="1"/>
</dbReference>
<evidence type="ECO:0000256" key="1">
    <source>
        <dbReference type="ARBA" id="ARBA00004651"/>
    </source>
</evidence>
<keyword evidence="4" id="KW-0812">Transmembrane</keyword>
<dbReference type="InterPro" id="IPR000014">
    <property type="entry name" value="PAS"/>
</dbReference>
<organism evidence="11">
    <name type="scientific">Uncultured Desulfatiglans sp</name>
    <dbReference type="NCBI Taxonomy" id="1748965"/>
    <lineage>
        <taxon>Bacteria</taxon>
        <taxon>Pseudomonadati</taxon>
        <taxon>Thermodesulfobacteriota</taxon>
        <taxon>Desulfobacteria</taxon>
        <taxon>Desulfatiglandales</taxon>
        <taxon>Desulfatiglandaceae</taxon>
        <taxon>Desulfatiglans</taxon>
        <taxon>environmental samples</taxon>
    </lineage>
</organism>
<dbReference type="SUPFAM" id="SSF55785">
    <property type="entry name" value="PYP-like sensor domain (PAS domain)"/>
    <property type="match status" value="3"/>
</dbReference>
<protein>
    <recommendedName>
        <fullName evidence="12">PAS domain S-box protein</fullName>
    </recommendedName>
</protein>
<feature type="domain" description="PAC" evidence="10">
    <location>
        <begin position="276"/>
        <end position="328"/>
    </location>
</feature>
<evidence type="ECO:0000256" key="6">
    <source>
        <dbReference type="ARBA" id="ARBA00022989"/>
    </source>
</evidence>
<dbReference type="Pfam" id="PF07730">
    <property type="entry name" value="HisKA_3"/>
    <property type="match status" value="1"/>
</dbReference>
<feature type="domain" description="PAS" evidence="9">
    <location>
        <begin position="79"/>
        <end position="149"/>
    </location>
</feature>
<dbReference type="InterPro" id="IPR001610">
    <property type="entry name" value="PAC"/>
</dbReference>
<evidence type="ECO:0000256" key="8">
    <source>
        <dbReference type="ARBA" id="ARBA00023136"/>
    </source>
</evidence>
<dbReference type="InterPro" id="IPR013767">
    <property type="entry name" value="PAS_fold"/>
</dbReference>
<dbReference type="InterPro" id="IPR011712">
    <property type="entry name" value="Sig_transdc_His_kin_sub3_dim/P"/>
</dbReference>
<proteinExistence type="predicted"/>
<comment type="subcellular location">
    <subcellularLocation>
        <location evidence="1">Cell membrane</location>
        <topology evidence="1">Multi-pass membrane protein</topology>
    </subcellularLocation>
</comment>
<evidence type="ECO:0000259" key="10">
    <source>
        <dbReference type="PROSITE" id="PS50113"/>
    </source>
</evidence>
<dbReference type="Pfam" id="PF13188">
    <property type="entry name" value="PAS_8"/>
    <property type="match status" value="1"/>
</dbReference>
<dbReference type="Gene3D" id="1.20.5.1930">
    <property type="match status" value="1"/>
</dbReference>
<dbReference type="PROSITE" id="PS50113">
    <property type="entry name" value="PAC"/>
    <property type="match status" value="3"/>
</dbReference>
<dbReference type="CDD" id="cd16917">
    <property type="entry name" value="HATPase_UhpB-NarQ-NarX-like"/>
    <property type="match status" value="1"/>
</dbReference>
<keyword evidence="6" id="KW-1133">Transmembrane helix</keyword>
<dbReference type="InterPro" id="IPR003594">
    <property type="entry name" value="HATPase_dom"/>
</dbReference>
<dbReference type="GO" id="GO:0005886">
    <property type="term" value="C:plasma membrane"/>
    <property type="evidence" value="ECO:0007669"/>
    <property type="project" value="UniProtKB-SubCell"/>
</dbReference>
<evidence type="ECO:0000313" key="11">
    <source>
        <dbReference type="EMBL" id="VBB46281.1"/>
    </source>
</evidence>
<keyword evidence="8" id="KW-0472">Membrane</keyword>
<dbReference type="Pfam" id="PF00989">
    <property type="entry name" value="PAS"/>
    <property type="match status" value="1"/>
</dbReference>
<evidence type="ECO:0008006" key="12">
    <source>
        <dbReference type="Google" id="ProtNLM"/>
    </source>
</evidence>
<evidence type="ECO:0000259" key="9">
    <source>
        <dbReference type="PROSITE" id="PS50112"/>
    </source>
</evidence>
<dbReference type="EMBL" id="UPXX01000031">
    <property type="protein sequence ID" value="VBB46281.1"/>
    <property type="molecule type" value="Genomic_DNA"/>
</dbReference>
<dbReference type="NCBIfam" id="TIGR00229">
    <property type="entry name" value="sensory_box"/>
    <property type="match status" value="3"/>
</dbReference>
<dbReference type="InterPro" id="IPR050482">
    <property type="entry name" value="Sensor_HK_TwoCompSys"/>
</dbReference>
<feature type="domain" description="PAS" evidence="9">
    <location>
        <begin position="205"/>
        <end position="279"/>
    </location>
</feature>
<feature type="domain" description="PAC" evidence="10">
    <location>
        <begin position="395"/>
        <end position="446"/>
    </location>
</feature>
<dbReference type="CDD" id="cd00130">
    <property type="entry name" value="PAS"/>
    <property type="match status" value="3"/>
</dbReference>
<evidence type="ECO:0000256" key="2">
    <source>
        <dbReference type="ARBA" id="ARBA00022475"/>
    </source>
</evidence>
<feature type="domain" description="PAS" evidence="9">
    <location>
        <begin position="342"/>
        <end position="392"/>
    </location>
</feature>
<dbReference type="Pfam" id="PF13426">
    <property type="entry name" value="PAS_9"/>
    <property type="match status" value="1"/>
</dbReference>
<dbReference type="InterPro" id="IPR000700">
    <property type="entry name" value="PAS-assoc_C"/>
</dbReference>
<name>A0A653ADZ0_UNCDX</name>
<keyword evidence="3" id="KW-0808">Transferase</keyword>
<reference evidence="11" key="1">
    <citation type="submission" date="2018-07" db="EMBL/GenBank/DDBJ databases">
        <authorList>
            <consortium name="Genoscope - CEA"/>
            <person name="William W."/>
        </authorList>
    </citation>
    <scope>NUCLEOTIDE SEQUENCE</scope>
    <source>
        <strain evidence="11">IK1</strain>
    </source>
</reference>
<evidence type="ECO:0000256" key="5">
    <source>
        <dbReference type="ARBA" id="ARBA00022777"/>
    </source>
</evidence>
<feature type="domain" description="PAC" evidence="10">
    <location>
        <begin position="152"/>
        <end position="204"/>
    </location>
</feature>
<keyword evidence="7" id="KW-0902">Two-component regulatory system</keyword>
<dbReference type="SMART" id="SM00091">
    <property type="entry name" value="PAS"/>
    <property type="match status" value="3"/>
</dbReference>
<dbReference type="GO" id="GO:0000155">
    <property type="term" value="F:phosphorelay sensor kinase activity"/>
    <property type="evidence" value="ECO:0007669"/>
    <property type="project" value="InterPro"/>
</dbReference>
<dbReference type="InterPro" id="IPR035965">
    <property type="entry name" value="PAS-like_dom_sf"/>
</dbReference>
<accession>A0A653ADZ0</accession>
<sequence length="676" mass="77486">MEEDHRQNGQQPTGIGSLQELLQKAEGLLKHQVLESNLVTFPEDRQDVLRLVRDVQICRVALNIQHEELLKTKRELAKSNQTWFDVFDYAPTGFFILDRQRRILQVNRAGARLLGSEKDEVKNQVFSRFVAPEHTSRFLDHLQDSVENQSKTPCELALQMRNGNQIFVLAQGQCLPSRKSRTDLFLMAVMEITDRKISEKALQTSERRYRSIFENLQDVYYEAAMDGTILELSPSIENISNYKREALIGRCLYDFYVDPNKRNDLLNTILKYGKVIDYEVNLKDKNNISAFFLITAKLLRDENNAPIKITGLMRNIDELKRAQGMLNAILAASPVGIFLIQDNKITWANEAIYKILSYEFNTLIGQNTIILYTDRTEYERAENYLNEAINQSGIAQIETQLLRKDGSLIDCYIYASPLEPHDINKGIIRAVLDITVRKNAEEQINLLSQELMRAHENERKMISSELHDRIGQDLSTLKIGLDTLLDNQPIVSQVTQHRIAELSSILQTAIHSVRDLSYDLRPPSLDQLGLPKTIFQFCDDFSKKTGLDVDFSAAGMDDLALDTDTEINIYRLIQEGLNNVRKHAEAENVFIRLLASFPNILLRIEDDGKGFDVKQRLADMKNEKRMGLRSMEERAKLLQGKMEIKSKPGKGTKIVIEIPYKKGPDRASEKKTHLDR</sequence>
<dbReference type="PROSITE" id="PS50112">
    <property type="entry name" value="PAS"/>
    <property type="match status" value="3"/>
</dbReference>
<dbReference type="InterPro" id="IPR036890">
    <property type="entry name" value="HATPase_C_sf"/>
</dbReference>
<dbReference type="Pfam" id="PF02518">
    <property type="entry name" value="HATPase_c"/>
    <property type="match status" value="1"/>
</dbReference>
<dbReference type="GO" id="GO:0046983">
    <property type="term" value="F:protein dimerization activity"/>
    <property type="evidence" value="ECO:0007669"/>
    <property type="project" value="InterPro"/>
</dbReference>
<gene>
    <name evidence="11" type="ORF">TRIP_B40199</name>
</gene>
<keyword evidence="2" id="KW-1003">Cell membrane</keyword>
<evidence type="ECO:0000256" key="7">
    <source>
        <dbReference type="ARBA" id="ARBA00023012"/>
    </source>
</evidence>
<dbReference type="PANTHER" id="PTHR24421">
    <property type="entry name" value="NITRATE/NITRITE SENSOR PROTEIN NARX-RELATED"/>
    <property type="match status" value="1"/>
</dbReference>
<dbReference type="Gene3D" id="3.30.565.10">
    <property type="entry name" value="Histidine kinase-like ATPase, C-terminal domain"/>
    <property type="match status" value="1"/>
</dbReference>
<evidence type="ECO:0000256" key="3">
    <source>
        <dbReference type="ARBA" id="ARBA00022679"/>
    </source>
</evidence>
<keyword evidence="5" id="KW-0418">Kinase</keyword>